<feature type="transmembrane region" description="Helical" evidence="1">
    <location>
        <begin position="6"/>
        <end position="26"/>
    </location>
</feature>
<reference evidence="2 3" key="1">
    <citation type="submission" date="2018-02" db="EMBL/GenBank/DDBJ databases">
        <title>Draft genome sequencing of Burkholderia cepacia Y14-15.</title>
        <authorList>
            <person name="Zheng B.-X."/>
        </authorList>
    </citation>
    <scope>NUCLEOTIDE SEQUENCE [LARGE SCALE GENOMIC DNA]</scope>
    <source>
        <strain evidence="2 3">Y14-15</strain>
    </source>
</reference>
<accession>A0A2S8HSK1</accession>
<gene>
    <name evidence="2" type="ORF">C5615_38710</name>
</gene>
<evidence type="ECO:0000256" key="1">
    <source>
        <dbReference type="SAM" id="Phobius"/>
    </source>
</evidence>
<keyword evidence="1" id="KW-1133">Transmembrane helix</keyword>
<name>A0A2S8HSK1_BURCE</name>
<dbReference type="Proteomes" id="UP000238206">
    <property type="component" value="Unassembled WGS sequence"/>
</dbReference>
<keyword evidence="1" id="KW-0472">Membrane</keyword>
<dbReference type="EMBL" id="PUIQ01000163">
    <property type="protein sequence ID" value="PQP05530.1"/>
    <property type="molecule type" value="Genomic_DNA"/>
</dbReference>
<organism evidence="2 3">
    <name type="scientific">Burkholderia cepacia</name>
    <name type="common">Pseudomonas cepacia</name>
    <dbReference type="NCBI Taxonomy" id="292"/>
    <lineage>
        <taxon>Bacteria</taxon>
        <taxon>Pseudomonadati</taxon>
        <taxon>Pseudomonadota</taxon>
        <taxon>Betaproteobacteria</taxon>
        <taxon>Burkholderiales</taxon>
        <taxon>Burkholderiaceae</taxon>
        <taxon>Burkholderia</taxon>
        <taxon>Burkholderia cepacia complex</taxon>
    </lineage>
</organism>
<protein>
    <submittedName>
        <fullName evidence="2">Uncharacterized protein</fullName>
    </submittedName>
</protein>
<proteinExistence type="predicted"/>
<evidence type="ECO:0000313" key="2">
    <source>
        <dbReference type="EMBL" id="PQP05530.1"/>
    </source>
</evidence>
<sequence>MPMDWSKSITTVAAFIGVILSIYNTVEARRRGKSRIRVSVGPGDHGYNTITVSNLSPHPVTVTRLESLDLRGASHPWSVPATFLMEPPVLPCRIEGRDTQTFPTWLQTMSGTRPQVGAYAETACGAHSYDLAPLRGVTRLRVRLGWRQPFI</sequence>
<dbReference type="AlphaFoldDB" id="A0A2S8HSK1"/>
<comment type="caution">
    <text evidence="2">The sequence shown here is derived from an EMBL/GenBank/DDBJ whole genome shotgun (WGS) entry which is preliminary data.</text>
</comment>
<keyword evidence="1" id="KW-0812">Transmembrane</keyword>
<evidence type="ECO:0000313" key="3">
    <source>
        <dbReference type="Proteomes" id="UP000238206"/>
    </source>
</evidence>